<reference evidence="2 3" key="1">
    <citation type="submission" date="2014-05" db="EMBL/GenBank/DDBJ databases">
        <authorList>
            <person name="Sibley D."/>
            <person name="Venepally P."/>
            <person name="Karamycheva S."/>
            <person name="Hadjithomas M."/>
            <person name="Khan A."/>
            <person name="Brunk B."/>
            <person name="Roos D."/>
            <person name="Caler E."/>
            <person name="Lorenzi H."/>
        </authorList>
    </citation>
    <scope>NUCLEOTIDE SEQUENCE [LARGE SCALE GENOMIC DNA]</scope>
    <source>
        <strain evidence="2 3">RUB</strain>
    </source>
</reference>
<accession>A0A086LVG1</accession>
<gene>
    <name evidence="2" type="ORF">TGRUB_361770</name>
</gene>
<feature type="compositionally biased region" description="Polar residues" evidence="1">
    <location>
        <begin position="144"/>
        <end position="157"/>
    </location>
</feature>
<name>A0A086LVG1_TOXGO</name>
<comment type="caution">
    <text evidence="2">The sequence shown here is derived from an EMBL/GenBank/DDBJ whole genome shotgun (WGS) entry which is preliminary data.</text>
</comment>
<evidence type="ECO:0000313" key="2">
    <source>
        <dbReference type="EMBL" id="KFG60629.1"/>
    </source>
</evidence>
<proteinExistence type="predicted"/>
<feature type="region of interest" description="Disordered" evidence="1">
    <location>
        <begin position="57"/>
        <end position="85"/>
    </location>
</feature>
<dbReference type="EMBL" id="AFYV02001846">
    <property type="protein sequence ID" value="KFG60629.1"/>
    <property type="molecule type" value="Genomic_DNA"/>
</dbReference>
<feature type="compositionally biased region" description="Basic and acidic residues" evidence="1">
    <location>
        <begin position="158"/>
        <end position="168"/>
    </location>
</feature>
<dbReference type="VEuPathDB" id="ToxoDB:TGRUB_361770"/>
<evidence type="ECO:0000313" key="3">
    <source>
        <dbReference type="Proteomes" id="UP000028834"/>
    </source>
</evidence>
<dbReference type="Proteomes" id="UP000028834">
    <property type="component" value="Unassembled WGS sequence"/>
</dbReference>
<dbReference type="AlphaFoldDB" id="A0A086LVG1"/>
<sequence length="182" mass="20362">MRGPCFSWRLQTARMGQCMQRPGQPQECRLHPQQFHGGSLSLGRIGTAKLALFNCKRDRQGTRERKKPSKPMENRGVTRPRDALGIDRVRDRGERARLGESFGLFSRTQMYHSCPYTLAYPDPVCKLSSEGSPSFATERCGQGLPSSEAKQPGTRTSGENKQRAEDGAVRFAFQRSSEPLSV</sequence>
<feature type="region of interest" description="Disordered" evidence="1">
    <location>
        <begin position="131"/>
        <end position="182"/>
    </location>
</feature>
<organism evidence="2 3">
    <name type="scientific">Toxoplasma gondii RUB</name>
    <dbReference type="NCBI Taxonomy" id="935652"/>
    <lineage>
        <taxon>Eukaryota</taxon>
        <taxon>Sar</taxon>
        <taxon>Alveolata</taxon>
        <taxon>Apicomplexa</taxon>
        <taxon>Conoidasida</taxon>
        <taxon>Coccidia</taxon>
        <taxon>Eucoccidiorida</taxon>
        <taxon>Eimeriorina</taxon>
        <taxon>Sarcocystidae</taxon>
        <taxon>Toxoplasma</taxon>
    </lineage>
</organism>
<protein>
    <submittedName>
        <fullName evidence="2">Uncharacterized protein</fullName>
    </submittedName>
</protein>
<evidence type="ECO:0000256" key="1">
    <source>
        <dbReference type="SAM" id="MobiDB-lite"/>
    </source>
</evidence>